<keyword evidence="3" id="KW-0479">Metal-binding</keyword>
<dbReference type="EMBL" id="DSGB01000006">
    <property type="protein sequence ID" value="HER96550.1"/>
    <property type="molecule type" value="Genomic_DNA"/>
</dbReference>
<dbReference type="GO" id="GO:0000287">
    <property type="term" value="F:magnesium ion binding"/>
    <property type="evidence" value="ECO:0007669"/>
    <property type="project" value="InterPro"/>
</dbReference>
<evidence type="ECO:0000256" key="2">
    <source>
        <dbReference type="ARBA" id="ARBA00012146"/>
    </source>
</evidence>
<comment type="cofactor">
    <cofactor evidence="1">
        <name>Mg(2+)</name>
        <dbReference type="ChEBI" id="CHEBI:18420"/>
    </cofactor>
</comment>
<reference evidence="6" key="1">
    <citation type="journal article" date="2020" name="mSystems">
        <title>Genome- and Community-Level Interaction Insights into Carbon Utilization and Element Cycling Functions of Hydrothermarchaeota in Hydrothermal Sediment.</title>
        <authorList>
            <person name="Zhou Z."/>
            <person name="Liu Y."/>
            <person name="Xu W."/>
            <person name="Pan J."/>
            <person name="Luo Z.H."/>
            <person name="Li M."/>
        </authorList>
    </citation>
    <scope>NUCLEOTIDE SEQUENCE [LARGE SCALE GENOMIC DNA]</scope>
    <source>
        <strain evidence="6">SpSt-143</strain>
    </source>
</reference>
<dbReference type="SUPFAM" id="SSF50324">
    <property type="entry name" value="Inorganic pyrophosphatase"/>
    <property type="match status" value="1"/>
</dbReference>
<name>A0A7V2B1K4_RHOMR</name>
<comment type="caution">
    <text evidence="6">The sequence shown here is derived from an EMBL/GenBank/DDBJ whole genome shotgun (WGS) entry which is preliminary data.</text>
</comment>
<evidence type="ECO:0000313" key="6">
    <source>
        <dbReference type="EMBL" id="HER96550.1"/>
    </source>
</evidence>
<dbReference type="EC" id="3.6.1.1" evidence="2"/>
<evidence type="ECO:0000256" key="4">
    <source>
        <dbReference type="ARBA" id="ARBA00022801"/>
    </source>
</evidence>
<dbReference type="GO" id="GO:0005737">
    <property type="term" value="C:cytoplasm"/>
    <property type="evidence" value="ECO:0007669"/>
    <property type="project" value="InterPro"/>
</dbReference>
<protein>
    <recommendedName>
        <fullName evidence="2">inorganic diphosphatase</fullName>
        <ecNumber evidence="2">3.6.1.1</ecNumber>
    </recommendedName>
</protein>
<organism evidence="6">
    <name type="scientific">Rhodothermus marinus</name>
    <name type="common">Rhodothermus obamensis</name>
    <dbReference type="NCBI Taxonomy" id="29549"/>
    <lineage>
        <taxon>Bacteria</taxon>
        <taxon>Pseudomonadati</taxon>
        <taxon>Rhodothermota</taxon>
        <taxon>Rhodothermia</taxon>
        <taxon>Rhodothermales</taxon>
        <taxon>Rhodothermaceae</taxon>
        <taxon>Rhodothermus</taxon>
    </lineage>
</organism>
<evidence type="ECO:0000256" key="5">
    <source>
        <dbReference type="ARBA" id="ARBA00022842"/>
    </source>
</evidence>
<dbReference type="InterPro" id="IPR036649">
    <property type="entry name" value="Pyrophosphatase_sf"/>
</dbReference>
<dbReference type="Pfam" id="PF00719">
    <property type="entry name" value="Pyrophosphatase"/>
    <property type="match status" value="1"/>
</dbReference>
<dbReference type="Gene3D" id="3.90.80.10">
    <property type="entry name" value="Inorganic pyrophosphatase"/>
    <property type="match status" value="1"/>
</dbReference>
<keyword evidence="5" id="KW-0460">Magnesium</keyword>
<dbReference type="InterPro" id="IPR008162">
    <property type="entry name" value="Pyrophosphatase"/>
</dbReference>
<evidence type="ECO:0000256" key="1">
    <source>
        <dbReference type="ARBA" id="ARBA00001946"/>
    </source>
</evidence>
<keyword evidence="4" id="KW-0378">Hydrolase</keyword>
<dbReference type="GO" id="GO:0006796">
    <property type="term" value="P:phosphate-containing compound metabolic process"/>
    <property type="evidence" value="ECO:0007669"/>
    <property type="project" value="InterPro"/>
</dbReference>
<sequence length="135" mass="15692">MTYSAPFLALFAQHFRWADWEALIQQQGWTIDRPYRSRHPLFPEIIYPIDYGFIHGTQSSDGQPIDVFIGHGNQGLVGAILTIDRRQSKREVKLLYNCTPEEIYLVNGFINFNRQLLEGFLVLRYPMVSLWALSS</sequence>
<accession>A0A7V2B1K4</accession>
<dbReference type="AlphaFoldDB" id="A0A7V2B1K4"/>
<evidence type="ECO:0000256" key="3">
    <source>
        <dbReference type="ARBA" id="ARBA00022723"/>
    </source>
</evidence>
<proteinExistence type="predicted"/>
<gene>
    <name evidence="6" type="ORF">ENO59_08555</name>
</gene>
<dbReference type="GO" id="GO:0004427">
    <property type="term" value="F:inorganic diphosphate phosphatase activity"/>
    <property type="evidence" value="ECO:0007669"/>
    <property type="project" value="UniProtKB-EC"/>
</dbReference>